<keyword evidence="2" id="KW-0732">Signal</keyword>
<feature type="signal peptide" evidence="2">
    <location>
        <begin position="1"/>
        <end position="19"/>
    </location>
</feature>
<keyword evidence="3" id="KW-1185">Reference proteome</keyword>
<name>A0A1I7UNJ7_9PELO</name>
<accession>A0A1I7UNJ7</accession>
<dbReference type="WBParaSite" id="Csp11.Scaffold630.g17766.t1">
    <property type="protein sequence ID" value="Csp11.Scaffold630.g17766.t1"/>
    <property type="gene ID" value="Csp11.Scaffold630.g17766"/>
</dbReference>
<dbReference type="AlphaFoldDB" id="A0A1I7UNJ7"/>
<evidence type="ECO:0000313" key="3">
    <source>
        <dbReference type="Proteomes" id="UP000095282"/>
    </source>
</evidence>
<feature type="region of interest" description="Disordered" evidence="1">
    <location>
        <begin position="139"/>
        <end position="160"/>
    </location>
</feature>
<evidence type="ECO:0000256" key="1">
    <source>
        <dbReference type="SAM" id="MobiDB-lite"/>
    </source>
</evidence>
<organism evidence="3 4">
    <name type="scientific">Caenorhabditis tropicalis</name>
    <dbReference type="NCBI Taxonomy" id="1561998"/>
    <lineage>
        <taxon>Eukaryota</taxon>
        <taxon>Metazoa</taxon>
        <taxon>Ecdysozoa</taxon>
        <taxon>Nematoda</taxon>
        <taxon>Chromadorea</taxon>
        <taxon>Rhabditida</taxon>
        <taxon>Rhabditina</taxon>
        <taxon>Rhabditomorpha</taxon>
        <taxon>Rhabditoidea</taxon>
        <taxon>Rhabditidae</taxon>
        <taxon>Peloderinae</taxon>
        <taxon>Caenorhabditis</taxon>
    </lineage>
</organism>
<sequence>MYSSKVAFALVASIVVASALPNLGGIIGGNNGNEGGIGGTVGGVTGGLTGGEGGLGGLLEGILGGQGGIGGILEGVLGGEGGLGGLLELVNQPPLQNILTPLLTQVFDLVRQLLQAIEQILASLGTTLDAEKKRIAVARPNPMGSRLKGEGAERRRGEDR</sequence>
<reference evidence="4" key="1">
    <citation type="submission" date="2016-11" db="UniProtKB">
        <authorList>
            <consortium name="WormBaseParasite"/>
        </authorList>
    </citation>
    <scope>IDENTIFICATION</scope>
</reference>
<dbReference type="Proteomes" id="UP000095282">
    <property type="component" value="Unplaced"/>
</dbReference>
<protein>
    <submittedName>
        <fullName evidence="4">DUF148 domain-containing protein</fullName>
    </submittedName>
</protein>
<feature type="compositionally biased region" description="Basic and acidic residues" evidence="1">
    <location>
        <begin position="147"/>
        <end position="160"/>
    </location>
</feature>
<proteinExistence type="predicted"/>
<evidence type="ECO:0000256" key="2">
    <source>
        <dbReference type="SAM" id="SignalP"/>
    </source>
</evidence>
<feature type="chain" id="PRO_5009309126" evidence="2">
    <location>
        <begin position="20"/>
        <end position="160"/>
    </location>
</feature>
<evidence type="ECO:0000313" key="4">
    <source>
        <dbReference type="WBParaSite" id="Csp11.Scaffold630.g17766.t1"/>
    </source>
</evidence>